<dbReference type="STRING" id="487685.SAMN04488696_1450"/>
<dbReference type="InterPro" id="IPR050266">
    <property type="entry name" value="AB_hydrolase_sf"/>
</dbReference>
<evidence type="ECO:0000313" key="3">
    <source>
        <dbReference type="EMBL" id="SFM48989.1"/>
    </source>
</evidence>
<evidence type="ECO:0000256" key="1">
    <source>
        <dbReference type="ARBA" id="ARBA00022801"/>
    </source>
</evidence>
<dbReference type="Proteomes" id="UP000198535">
    <property type="component" value="Unassembled WGS sequence"/>
</dbReference>
<protein>
    <submittedName>
        <fullName evidence="3">Pimeloyl-ACP methyl ester carboxylesterase</fullName>
    </submittedName>
</protein>
<dbReference type="SUPFAM" id="SSF53474">
    <property type="entry name" value="alpha/beta-Hydrolases"/>
    <property type="match status" value="1"/>
</dbReference>
<gene>
    <name evidence="3" type="ORF">SAMN04488696_1450</name>
</gene>
<dbReference type="AlphaFoldDB" id="A0A1I4R9U9"/>
<dbReference type="PANTHER" id="PTHR43798">
    <property type="entry name" value="MONOACYLGLYCEROL LIPASE"/>
    <property type="match status" value="1"/>
</dbReference>
<dbReference type="InterPro" id="IPR029058">
    <property type="entry name" value="AB_hydrolase_fold"/>
</dbReference>
<dbReference type="PANTHER" id="PTHR43798:SF31">
    <property type="entry name" value="AB HYDROLASE SUPERFAMILY PROTEIN YCLE"/>
    <property type="match status" value="1"/>
</dbReference>
<keyword evidence="4" id="KW-1185">Reference proteome</keyword>
<evidence type="ECO:0000259" key="2">
    <source>
        <dbReference type="Pfam" id="PF00561"/>
    </source>
</evidence>
<organism evidence="3 4">
    <name type="scientific">Methanolobus profundi</name>
    <dbReference type="NCBI Taxonomy" id="487685"/>
    <lineage>
        <taxon>Archaea</taxon>
        <taxon>Methanobacteriati</taxon>
        <taxon>Methanobacteriota</taxon>
        <taxon>Stenosarchaea group</taxon>
        <taxon>Methanomicrobia</taxon>
        <taxon>Methanosarcinales</taxon>
        <taxon>Methanosarcinaceae</taxon>
        <taxon>Methanolobus</taxon>
    </lineage>
</organism>
<dbReference type="Pfam" id="PF00561">
    <property type="entry name" value="Abhydrolase_1"/>
    <property type="match status" value="1"/>
</dbReference>
<dbReference type="Gene3D" id="3.40.50.1820">
    <property type="entry name" value="alpha/beta hydrolase"/>
    <property type="match status" value="1"/>
</dbReference>
<dbReference type="RefSeq" id="WP_091935346.1">
    <property type="nucleotide sequence ID" value="NZ_FOUJ01000002.1"/>
</dbReference>
<dbReference type="GO" id="GO:0016020">
    <property type="term" value="C:membrane"/>
    <property type="evidence" value="ECO:0007669"/>
    <property type="project" value="TreeGrafter"/>
</dbReference>
<keyword evidence="1" id="KW-0378">Hydrolase</keyword>
<evidence type="ECO:0000313" key="4">
    <source>
        <dbReference type="Proteomes" id="UP000198535"/>
    </source>
</evidence>
<proteinExistence type="predicted"/>
<dbReference type="GO" id="GO:0016787">
    <property type="term" value="F:hydrolase activity"/>
    <property type="evidence" value="ECO:0007669"/>
    <property type="project" value="UniProtKB-KW"/>
</dbReference>
<feature type="domain" description="AB hydrolase-1" evidence="2">
    <location>
        <begin position="49"/>
        <end position="107"/>
    </location>
</feature>
<sequence length="263" mass="29773">MLPNPRKYGTEPYRIAVIHGGPGAPGTVAELAAGLAGRSGKGVLEPLQTSMSIEGQISELKRMLRRHGKLPLTLVGHSWGAWLAFLFAARYPSYVKKLILIASGPFEEKYATTIMQTRLDRMSKEGIEEYLHLSSKMSDPSVRNKNHFFTRFGKLMSSADSFDLVPFEETHLGFHHDVNKSVWSEASYLRKSGKLLRTGFQIKCPVVAIHGCYDPHPFEGVEEPLSRVIIDLRFILLEKCGHYPWLERHASEEFYQLMEKEVI</sequence>
<dbReference type="EMBL" id="FOUJ01000002">
    <property type="protein sequence ID" value="SFM48989.1"/>
    <property type="molecule type" value="Genomic_DNA"/>
</dbReference>
<dbReference type="InterPro" id="IPR000073">
    <property type="entry name" value="AB_hydrolase_1"/>
</dbReference>
<reference evidence="4" key="1">
    <citation type="submission" date="2016-10" db="EMBL/GenBank/DDBJ databases">
        <authorList>
            <person name="Varghese N."/>
            <person name="Submissions S."/>
        </authorList>
    </citation>
    <scope>NUCLEOTIDE SEQUENCE [LARGE SCALE GENOMIC DNA]</scope>
    <source>
        <strain evidence="4">Mob M</strain>
    </source>
</reference>
<name>A0A1I4R9U9_9EURY</name>
<accession>A0A1I4R9U9</accession>